<keyword evidence="3 5" id="KW-1133">Transmembrane helix</keyword>
<dbReference type="Pfam" id="PF06813">
    <property type="entry name" value="Nodulin-like"/>
    <property type="match status" value="1"/>
</dbReference>
<evidence type="ECO:0000256" key="5">
    <source>
        <dbReference type="SAM" id="Phobius"/>
    </source>
</evidence>
<evidence type="ECO:0000256" key="2">
    <source>
        <dbReference type="ARBA" id="ARBA00022692"/>
    </source>
</evidence>
<feature type="transmembrane region" description="Helical" evidence="5">
    <location>
        <begin position="191"/>
        <end position="209"/>
    </location>
</feature>
<evidence type="ECO:0000256" key="1">
    <source>
        <dbReference type="ARBA" id="ARBA00004141"/>
    </source>
</evidence>
<evidence type="ECO:0000256" key="3">
    <source>
        <dbReference type="ARBA" id="ARBA00022989"/>
    </source>
</evidence>
<keyword evidence="9" id="KW-1185">Reference proteome</keyword>
<feature type="transmembrane region" description="Helical" evidence="5">
    <location>
        <begin position="429"/>
        <end position="447"/>
    </location>
</feature>
<feature type="domain" description="Nodulin-like" evidence="6">
    <location>
        <begin position="30"/>
        <end position="276"/>
    </location>
</feature>
<evidence type="ECO:0008006" key="10">
    <source>
        <dbReference type="Google" id="ProtNLM"/>
    </source>
</evidence>
<dbReference type="CDD" id="cd17354">
    <property type="entry name" value="MFS_Mch1p_like"/>
    <property type="match status" value="1"/>
</dbReference>
<feature type="transmembrane region" description="Helical" evidence="5">
    <location>
        <begin position="397"/>
        <end position="420"/>
    </location>
</feature>
<dbReference type="PANTHER" id="PTHR21576:SF84">
    <property type="entry name" value="FAMILY PROTEIN, PUTATIVE, EXPRESSED-RELATED"/>
    <property type="match status" value="1"/>
</dbReference>
<dbReference type="Gene3D" id="1.20.1250.20">
    <property type="entry name" value="MFS general substrate transporter like domains"/>
    <property type="match status" value="1"/>
</dbReference>
<dbReference type="SUPFAM" id="SSF103473">
    <property type="entry name" value="MFS general substrate transporter"/>
    <property type="match status" value="1"/>
</dbReference>
<reference evidence="8 9" key="1">
    <citation type="journal article" date="2021" name="Commun. Biol.">
        <title>The genome of Shorea leprosula (Dipterocarpaceae) highlights the ecological relevance of drought in aseasonal tropical rainforests.</title>
        <authorList>
            <person name="Ng K.K.S."/>
            <person name="Kobayashi M.J."/>
            <person name="Fawcett J.A."/>
            <person name="Hatakeyama M."/>
            <person name="Paape T."/>
            <person name="Ng C.H."/>
            <person name="Ang C.C."/>
            <person name="Tnah L.H."/>
            <person name="Lee C.T."/>
            <person name="Nishiyama T."/>
            <person name="Sese J."/>
            <person name="O'Brien M.J."/>
            <person name="Copetti D."/>
            <person name="Mohd Noor M.I."/>
            <person name="Ong R.C."/>
            <person name="Putra M."/>
            <person name="Sireger I.Z."/>
            <person name="Indrioko S."/>
            <person name="Kosugi Y."/>
            <person name="Izuno A."/>
            <person name="Isagi Y."/>
            <person name="Lee S.L."/>
            <person name="Shimizu K.K."/>
        </authorList>
    </citation>
    <scope>NUCLEOTIDE SEQUENCE [LARGE SCALE GENOMIC DNA]</scope>
    <source>
        <strain evidence="8">214</strain>
    </source>
</reference>
<protein>
    <recommendedName>
        <fullName evidence="10">Nodulin-like domain-containing protein</fullName>
    </recommendedName>
</protein>
<name>A0AAV5KX15_9ROSI</name>
<dbReference type="Pfam" id="PF23262">
    <property type="entry name" value="NFD4_C"/>
    <property type="match status" value="1"/>
</dbReference>
<sequence length="605" mass="65946">MVVRAGAGSGGHRGGLPIIKSLATQIITGPWFMFFASLLISSTTGAAQMFGLYSGDMKNVLGYNQTTINLLSFFKDLSTTGILAGLIAEVTPLWFVLFDGAVLNFFGFFMIWLAMTKRIPPPSVWQMCLYICIGSNARAFPDTGCSVTSVKNFPRSRGVILGILKAYYGLSAAIITHLYQALYGDDSKELILLIGWLPAIITLVFVRTVRIMKASRQGQANDLKVFYKFFYVSLCLAAFLMIIIVVEKKVTFTQGEYGGAAAVVLILLFFPIVIVIAEELKVWKAEQAILDDPSPMEVITETPTPETVASLHQPASSSEAVEAKVDQDQANVSCWKTAFQRPNRGEDYTILQALLSIDMLLLILVTICTVGGTSTAINNLGQIGASQGYPKRSMSTFVSLVSIWNYLGRVTTGFVSDIILSKYKFSRPLLLALITFLSCLGYLLIAFNISGSLYVASVIIGFSLGAESSLITVIISDIFGLKYYSTLYNFRNLASPIGTYILNVKVAGNLYDKEGMKQMLTQGITRKPGEDLNCTGTECFKLTFLIIAGATLFGAIVTFILGLRTRKFYKSDLYKKFREGQNESEAEMATAGNGAVAAVEAPKTG</sequence>
<dbReference type="PANTHER" id="PTHR21576">
    <property type="entry name" value="UNCHARACTERIZED NODULIN-LIKE PROTEIN"/>
    <property type="match status" value="1"/>
</dbReference>
<gene>
    <name evidence="8" type="ORF">SLEP1_g37971</name>
</gene>
<feature type="domain" description="NFD4 C-terminal" evidence="7">
    <location>
        <begin position="365"/>
        <end position="569"/>
    </location>
</feature>
<dbReference type="EMBL" id="BPVZ01000081">
    <property type="protein sequence ID" value="GKV28987.1"/>
    <property type="molecule type" value="Genomic_DNA"/>
</dbReference>
<feature type="transmembrane region" description="Helical" evidence="5">
    <location>
        <begin position="229"/>
        <end position="246"/>
    </location>
</feature>
<feature type="transmembrane region" description="Helical" evidence="5">
    <location>
        <begin position="93"/>
        <end position="115"/>
    </location>
</feature>
<feature type="transmembrane region" description="Helical" evidence="5">
    <location>
        <begin position="258"/>
        <end position="277"/>
    </location>
</feature>
<dbReference type="AlphaFoldDB" id="A0AAV5KX15"/>
<organism evidence="8 9">
    <name type="scientific">Rubroshorea leprosula</name>
    <dbReference type="NCBI Taxonomy" id="152421"/>
    <lineage>
        <taxon>Eukaryota</taxon>
        <taxon>Viridiplantae</taxon>
        <taxon>Streptophyta</taxon>
        <taxon>Embryophyta</taxon>
        <taxon>Tracheophyta</taxon>
        <taxon>Spermatophyta</taxon>
        <taxon>Magnoliopsida</taxon>
        <taxon>eudicotyledons</taxon>
        <taxon>Gunneridae</taxon>
        <taxon>Pentapetalae</taxon>
        <taxon>rosids</taxon>
        <taxon>malvids</taxon>
        <taxon>Malvales</taxon>
        <taxon>Dipterocarpaceae</taxon>
        <taxon>Rubroshorea</taxon>
    </lineage>
</organism>
<feature type="transmembrane region" description="Helical" evidence="5">
    <location>
        <begin position="453"/>
        <end position="481"/>
    </location>
</feature>
<feature type="transmembrane region" description="Helical" evidence="5">
    <location>
        <begin position="31"/>
        <end position="55"/>
    </location>
</feature>
<dbReference type="InterPro" id="IPR056555">
    <property type="entry name" value="NFD4_C"/>
</dbReference>
<feature type="transmembrane region" description="Helical" evidence="5">
    <location>
        <begin position="542"/>
        <end position="563"/>
    </location>
</feature>
<dbReference type="InterPro" id="IPR010658">
    <property type="entry name" value="Nodulin-like"/>
</dbReference>
<comment type="caution">
    <text evidence="8">The sequence shown here is derived from an EMBL/GenBank/DDBJ whole genome shotgun (WGS) entry which is preliminary data.</text>
</comment>
<dbReference type="InterPro" id="IPR036259">
    <property type="entry name" value="MFS_trans_sf"/>
</dbReference>
<feature type="transmembrane region" description="Helical" evidence="5">
    <location>
        <begin position="67"/>
        <end position="87"/>
    </location>
</feature>
<feature type="transmembrane region" description="Helical" evidence="5">
    <location>
        <begin position="159"/>
        <end position="179"/>
    </location>
</feature>
<evidence type="ECO:0000256" key="4">
    <source>
        <dbReference type="ARBA" id="ARBA00023136"/>
    </source>
</evidence>
<evidence type="ECO:0000259" key="7">
    <source>
        <dbReference type="Pfam" id="PF23262"/>
    </source>
</evidence>
<dbReference type="Proteomes" id="UP001054252">
    <property type="component" value="Unassembled WGS sequence"/>
</dbReference>
<proteinExistence type="predicted"/>
<comment type="subcellular location">
    <subcellularLocation>
        <location evidence="1">Membrane</location>
        <topology evidence="1">Multi-pass membrane protein</topology>
    </subcellularLocation>
</comment>
<evidence type="ECO:0000259" key="6">
    <source>
        <dbReference type="Pfam" id="PF06813"/>
    </source>
</evidence>
<evidence type="ECO:0000313" key="9">
    <source>
        <dbReference type="Proteomes" id="UP001054252"/>
    </source>
</evidence>
<keyword evidence="4 5" id="KW-0472">Membrane</keyword>
<dbReference type="GO" id="GO:0016020">
    <property type="term" value="C:membrane"/>
    <property type="evidence" value="ECO:0007669"/>
    <property type="project" value="UniProtKB-SubCell"/>
</dbReference>
<evidence type="ECO:0000313" key="8">
    <source>
        <dbReference type="EMBL" id="GKV28987.1"/>
    </source>
</evidence>
<accession>A0AAV5KX15</accession>
<keyword evidence="2 5" id="KW-0812">Transmembrane</keyword>